<dbReference type="InterPro" id="IPR007568">
    <property type="entry name" value="RTA1"/>
</dbReference>
<sequence>MARSSSGIPLTPSGCRSASFTISRLLRFCFIFTTLFSTVSAQRKQPLVVVDPFKDPKNDVLNPLRYIPSNVLTAIAVSLILIVALLQTLWIFKWGAKWMMAMTIGAYCFALGIGFRFGLHSNPHSDGIYIAEYLFVTLSPCAFIAADYVLLGRLARHLDADKHLLISSRRLTAVFITSDVVTFLTQAAGGGITTSRNNLNNQRIGPKIFLAGLAAQLASFAAFSAVFAVFLYRIYTKEKPLLRIDGHKAWYSRWTALAGALVLSCIGILIRSCFRTAELSQGFGGALARSEGLFYGLDTLPLFIATAIYIPFWPGRFIDDHQPLRSPGIENTVTGNRRGSSDSVSRTMVELGQVGQKPTVEKV</sequence>
<feature type="transmembrane region" description="Helical" evidence="5">
    <location>
        <begin position="292"/>
        <end position="312"/>
    </location>
</feature>
<feature type="transmembrane region" description="Helical" evidence="5">
    <location>
        <begin position="171"/>
        <end position="188"/>
    </location>
</feature>
<keyword evidence="4 5" id="KW-0472">Membrane</keyword>
<dbReference type="Proteomes" id="UP000807306">
    <property type="component" value="Unassembled WGS sequence"/>
</dbReference>
<feature type="transmembrane region" description="Helical" evidence="5">
    <location>
        <begin position="208"/>
        <end position="232"/>
    </location>
</feature>
<evidence type="ECO:0000256" key="2">
    <source>
        <dbReference type="ARBA" id="ARBA00022692"/>
    </source>
</evidence>
<dbReference type="GO" id="GO:0016020">
    <property type="term" value="C:membrane"/>
    <property type="evidence" value="ECO:0007669"/>
    <property type="project" value="UniProtKB-SubCell"/>
</dbReference>
<protein>
    <submittedName>
        <fullName evidence="6">RTA1 like protein-domain-containing protein</fullName>
    </submittedName>
</protein>
<evidence type="ECO:0000256" key="4">
    <source>
        <dbReference type="ARBA" id="ARBA00023136"/>
    </source>
</evidence>
<evidence type="ECO:0000256" key="5">
    <source>
        <dbReference type="SAM" id="Phobius"/>
    </source>
</evidence>
<comment type="caution">
    <text evidence="6">The sequence shown here is derived from an EMBL/GenBank/DDBJ whole genome shotgun (WGS) entry which is preliminary data.</text>
</comment>
<dbReference type="OrthoDB" id="3358017at2759"/>
<dbReference type="EMBL" id="MU157826">
    <property type="protein sequence ID" value="KAF9534270.1"/>
    <property type="molecule type" value="Genomic_DNA"/>
</dbReference>
<dbReference type="PANTHER" id="PTHR31465">
    <property type="entry name" value="PROTEIN RTA1-RELATED"/>
    <property type="match status" value="1"/>
</dbReference>
<dbReference type="AlphaFoldDB" id="A0A9P6ERV8"/>
<feature type="transmembrane region" description="Helical" evidence="5">
    <location>
        <begin position="65"/>
        <end position="86"/>
    </location>
</feature>
<dbReference type="PANTHER" id="PTHR31465:SF1">
    <property type="entry name" value="PROTEIN RTA1-RELATED"/>
    <property type="match status" value="1"/>
</dbReference>
<keyword evidence="3 5" id="KW-1133">Transmembrane helix</keyword>
<keyword evidence="7" id="KW-1185">Reference proteome</keyword>
<keyword evidence="2 5" id="KW-0812">Transmembrane</keyword>
<feature type="transmembrane region" description="Helical" evidence="5">
    <location>
        <begin position="130"/>
        <end position="150"/>
    </location>
</feature>
<proteinExistence type="predicted"/>
<comment type="subcellular location">
    <subcellularLocation>
        <location evidence="1">Membrane</location>
        <topology evidence="1">Multi-pass membrane protein</topology>
    </subcellularLocation>
</comment>
<organism evidence="6 7">
    <name type="scientific">Crepidotus variabilis</name>
    <dbReference type="NCBI Taxonomy" id="179855"/>
    <lineage>
        <taxon>Eukaryota</taxon>
        <taxon>Fungi</taxon>
        <taxon>Dikarya</taxon>
        <taxon>Basidiomycota</taxon>
        <taxon>Agaricomycotina</taxon>
        <taxon>Agaricomycetes</taxon>
        <taxon>Agaricomycetidae</taxon>
        <taxon>Agaricales</taxon>
        <taxon>Agaricineae</taxon>
        <taxon>Crepidotaceae</taxon>
        <taxon>Crepidotus</taxon>
    </lineage>
</organism>
<feature type="transmembrane region" description="Helical" evidence="5">
    <location>
        <begin position="98"/>
        <end position="118"/>
    </location>
</feature>
<evidence type="ECO:0000313" key="6">
    <source>
        <dbReference type="EMBL" id="KAF9534270.1"/>
    </source>
</evidence>
<accession>A0A9P6ERV8</accession>
<reference evidence="6" key="1">
    <citation type="submission" date="2020-11" db="EMBL/GenBank/DDBJ databases">
        <authorList>
            <consortium name="DOE Joint Genome Institute"/>
            <person name="Ahrendt S."/>
            <person name="Riley R."/>
            <person name="Andreopoulos W."/>
            <person name="Labutti K."/>
            <person name="Pangilinan J."/>
            <person name="Ruiz-Duenas F.J."/>
            <person name="Barrasa J.M."/>
            <person name="Sanchez-Garcia M."/>
            <person name="Camarero S."/>
            <person name="Miyauchi S."/>
            <person name="Serrano A."/>
            <person name="Linde D."/>
            <person name="Babiker R."/>
            <person name="Drula E."/>
            <person name="Ayuso-Fernandez I."/>
            <person name="Pacheco R."/>
            <person name="Padilla G."/>
            <person name="Ferreira P."/>
            <person name="Barriuso J."/>
            <person name="Kellner H."/>
            <person name="Castanera R."/>
            <person name="Alfaro M."/>
            <person name="Ramirez L."/>
            <person name="Pisabarro A.G."/>
            <person name="Kuo A."/>
            <person name="Tritt A."/>
            <person name="Lipzen A."/>
            <person name="He G."/>
            <person name="Yan M."/>
            <person name="Ng V."/>
            <person name="Cullen D."/>
            <person name="Martin F."/>
            <person name="Rosso M.-N."/>
            <person name="Henrissat B."/>
            <person name="Hibbett D."/>
            <person name="Martinez A.T."/>
            <person name="Grigoriev I.V."/>
        </authorList>
    </citation>
    <scope>NUCLEOTIDE SEQUENCE</scope>
    <source>
        <strain evidence="6">CBS 506.95</strain>
    </source>
</reference>
<evidence type="ECO:0000256" key="3">
    <source>
        <dbReference type="ARBA" id="ARBA00022989"/>
    </source>
</evidence>
<dbReference type="Pfam" id="PF04479">
    <property type="entry name" value="RTA1"/>
    <property type="match status" value="1"/>
</dbReference>
<feature type="transmembrane region" description="Helical" evidence="5">
    <location>
        <begin position="253"/>
        <end position="272"/>
    </location>
</feature>
<name>A0A9P6ERV8_9AGAR</name>
<evidence type="ECO:0000313" key="7">
    <source>
        <dbReference type="Proteomes" id="UP000807306"/>
    </source>
</evidence>
<evidence type="ECO:0000256" key="1">
    <source>
        <dbReference type="ARBA" id="ARBA00004141"/>
    </source>
</evidence>
<gene>
    <name evidence="6" type="ORF">CPB83DRAFT_756418</name>
</gene>